<dbReference type="AlphaFoldDB" id="A0A0A8ZJS0"/>
<reference evidence="1" key="2">
    <citation type="journal article" date="2015" name="Data Brief">
        <title>Shoot transcriptome of the giant reed, Arundo donax.</title>
        <authorList>
            <person name="Barrero R.A."/>
            <person name="Guerrero F.D."/>
            <person name="Moolhuijzen P."/>
            <person name="Goolsby J.A."/>
            <person name="Tidwell J."/>
            <person name="Bellgard S.E."/>
            <person name="Bellgard M.I."/>
        </authorList>
    </citation>
    <scope>NUCLEOTIDE SEQUENCE</scope>
    <source>
        <tissue evidence="1">Shoot tissue taken approximately 20 cm above the soil surface</tissue>
    </source>
</reference>
<proteinExistence type="predicted"/>
<reference evidence="1" key="1">
    <citation type="submission" date="2014-09" db="EMBL/GenBank/DDBJ databases">
        <authorList>
            <person name="Magalhaes I.L.F."/>
            <person name="Oliveira U."/>
            <person name="Santos F.R."/>
            <person name="Vidigal T.H.D.A."/>
            <person name="Brescovit A.D."/>
            <person name="Santos A.J."/>
        </authorList>
    </citation>
    <scope>NUCLEOTIDE SEQUENCE</scope>
    <source>
        <tissue evidence="1">Shoot tissue taken approximately 20 cm above the soil surface</tissue>
    </source>
</reference>
<protein>
    <submittedName>
        <fullName evidence="1">Uncharacterized protein</fullName>
    </submittedName>
</protein>
<accession>A0A0A8ZJS0</accession>
<dbReference type="EMBL" id="GBRH01258286">
    <property type="protein sequence ID" value="JAD39609.1"/>
    <property type="molecule type" value="Transcribed_RNA"/>
</dbReference>
<organism evidence="1">
    <name type="scientific">Arundo donax</name>
    <name type="common">Giant reed</name>
    <name type="synonym">Donax arundinaceus</name>
    <dbReference type="NCBI Taxonomy" id="35708"/>
    <lineage>
        <taxon>Eukaryota</taxon>
        <taxon>Viridiplantae</taxon>
        <taxon>Streptophyta</taxon>
        <taxon>Embryophyta</taxon>
        <taxon>Tracheophyta</taxon>
        <taxon>Spermatophyta</taxon>
        <taxon>Magnoliopsida</taxon>
        <taxon>Liliopsida</taxon>
        <taxon>Poales</taxon>
        <taxon>Poaceae</taxon>
        <taxon>PACMAD clade</taxon>
        <taxon>Arundinoideae</taxon>
        <taxon>Arundineae</taxon>
        <taxon>Arundo</taxon>
    </lineage>
</organism>
<name>A0A0A8ZJS0_ARUDO</name>
<sequence length="49" mass="5980">MDQEMIVILRDVWYDTAYWTANAEPVKYNYRCKIVNLKHSYTERAYEMG</sequence>
<evidence type="ECO:0000313" key="1">
    <source>
        <dbReference type="EMBL" id="JAD39609.1"/>
    </source>
</evidence>